<evidence type="ECO:0000313" key="3">
    <source>
        <dbReference type="EMBL" id="WIY27394.1"/>
    </source>
</evidence>
<keyword evidence="2" id="KW-1133">Transmembrane helix</keyword>
<accession>A0A9Y2L5P0</accession>
<dbReference type="PANTHER" id="PTHR30121">
    <property type="entry name" value="UNCHARACTERIZED PROTEIN YJGR-RELATED"/>
    <property type="match status" value="1"/>
</dbReference>
<protein>
    <submittedName>
        <fullName evidence="3">ATP-binding protein</fullName>
    </submittedName>
</protein>
<keyword evidence="3" id="KW-0067">ATP-binding</keyword>
<dbReference type="InterPro" id="IPR051162">
    <property type="entry name" value="T4SS_component"/>
</dbReference>
<gene>
    <name evidence="3" type="ORF">QPJ95_11040</name>
</gene>
<feature type="transmembrane region" description="Helical" evidence="2">
    <location>
        <begin position="12"/>
        <end position="43"/>
    </location>
</feature>
<sequence length="691" mass="77379">MAGSGSDDTGRLILSFLIIAGILSLAAIITPVLLVGIPAYVFYRLYKESPRRLERLAREETEILYNHALSGQVRLSVAEIDAALSHHWPPDTPEPLKIQLLGIRRALLSDEGLSPEIPPMPALCNTIEGARYRDMLARSGQARSDRVMVLTALDVISDSLGTIAQAVPPIEGDVLVDVTQFAHPLGQAVRNVITPFFADNDYYHFKRLRDRLDANLSRTHRTQPIFPSDYKGDDVVSTYLVGTHLKALFQLRTPFEIPEASRFEHMHIVAGSGHGKTQTLQYFLAKDLDDVVRGDKSVVVIDSQGDLIDTILKAKTLPPERIVLIDPEDIAFPVSLNLFSVGQDRLQNYGDLERERLTNSIIELYDFVLGSLLSAGMTSKQSVVFRYVTRLMFHIPDATIHTLRELMEPGGTGKYQEHIGKLEGTPRRFFETEFNSKEFTNTKTQVLRRLYGVLENQTFERMFTNPQSKFDMFTELNAGKLILINTSKSLLKEQGTEIFGRFFIALITQAAQERATLPARDRLPAMVYIDEAQDYFDQNIGIILSQARKYRVGMIMAHQYLGQLSNGLQEAFEANTSIKFAGGVSARDARSLAGQMSCDADLIQRQPKGTFATFVRGLTDRAVPISFPFFVMEKRDRATKDEIDAIREHSRNTYAEPWQNKAEAPGTSDDVPPEPSEENNAEDPANPSPEL</sequence>
<name>A0A9Y2L5P0_9RHOB</name>
<keyword evidence="2" id="KW-0472">Membrane</keyword>
<feature type="compositionally biased region" description="Acidic residues" evidence="1">
    <location>
        <begin position="671"/>
        <end position="681"/>
    </location>
</feature>
<reference evidence="3 4" key="1">
    <citation type="submission" date="2023-06" db="EMBL/GenBank/DDBJ databases">
        <title>Parasedimentitalea psychrophila sp. nov., a psychrophilic bacterium isolated from deep-sea sediment.</title>
        <authorList>
            <person name="Li A."/>
        </authorList>
    </citation>
    <scope>NUCLEOTIDE SEQUENCE [LARGE SCALE GENOMIC DNA]</scope>
    <source>
        <strain evidence="3 4">QS115</strain>
    </source>
</reference>
<dbReference type="SUPFAM" id="SSF52540">
    <property type="entry name" value="P-loop containing nucleoside triphosphate hydrolases"/>
    <property type="match status" value="1"/>
</dbReference>
<dbReference type="PANTHER" id="PTHR30121:SF6">
    <property type="entry name" value="SLR6007 PROTEIN"/>
    <property type="match status" value="1"/>
</dbReference>
<evidence type="ECO:0000256" key="2">
    <source>
        <dbReference type="SAM" id="Phobius"/>
    </source>
</evidence>
<dbReference type="EMBL" id="CP127247">
    <property type="protein sequence ID" value="WIY27394.1"/>
    <property type="molecule type" value="Genomic_DNA"/>
</dbReference>
<dbReference type="RefSeq" id="WP_270919397.1">
    <property type="nucleotide sequence ID" value="NZ_CP127247.1"/>
</dbReference>
<dbReference type="Proteomes" id="UP001238334">
    <property type="component" value="Chromosome"/>
</dbReference>
<dbReference type="GO" id="GO:0005524">
    <property type="term" value="F:ATP binding"/>
    <property type="evidence" value="ECO:0007669"/>
    <property type="project" value="UniProtKB-KW"/>
</dbReference>
<keyword evidence="4" id="KW-1185">Reference proteome</keyword>
<evidence type="ECO:0000256" key="1">
    <source>
        <dbReference type="SAM" id="MobiDB-lite"/>
    </source>
</evidence>
<proteinExistence type="predicted"/>
<evidence type="ECO:0000313" key="4">
    <source>
        <dbReference type="Proteomes" id="UP001238334"/>
    </source>
</evidence>
<dbReference type="KEGG" id="ppso:QPJ95_11040"/>
<dbReference type="InterPro" id="IPR027417">
    <property type="entry name" value="P-loop_NTPase"/>
</dbReference>
<feature type="region of interest" description="Disordered" evidence="1">
    <location>
        <begin position="645"/>
        <end position="691"/>
    </location>
</feature>
<keyword evidence="3" id="KW-0547">Nucleotide-binding</keyword>
<keyword evidence="2" id="KW-0812">Transmembrane</keyword>
<dbReference type="Gene3D" id="3.40.50.300">
    <property type="entry name" value="P-loop containing nucleotide triphosphate hydrolases"/>
    <property type="match status" value="2"/>
</dbReference>
<organism evidence="3 4">
    <name type="scientific">Parasedimentitalea psychrophila</name>
    <dbReference type="NCBI Taxonomy" id="2997337"/>
    <lineage>
        <taxon>Bacteria</taxon>
        <taxon>Pseudomonadati</taxon>
        <taxon>Pseudomonadota</taxon>
        <taxon>Alphaproteobacteria</taxon>
        <taxon>Rhodobacterales</taxon>
        <taxon>Paracoccaceae</taxon>
        <taxon>Parasedimentitalea</taxon>
    </lineage>
</organism>
<dbReference type="AlphaFoldDB" id="A0A9Y2L5P0"/>